<keyword evidence="4" id="KW-1185">Reference proteome</keyword>
<dbReference type="EMBL" id="VWYE01022623">
    <property type="protein sequence ID" value="NXQ33740.1"/>
    <property type="molecule type" value="Genomic_DNA"/>
</dbReference>
<evidence type="ECO:0000313" key="4">
    <source>
        <dbReference type="Proteomes" id="UP000571582"/>
    </source>
</evidence>
<feature type="non-terminal residue" evidence="3">
    <location>
        <position position="94"/>
    </location>
</feature>
<feature type="non-terminal residue" evidence="3">
    <location>
        <position position="1"/>
    </location>
</feature>
<dbReference type="AlphaFoldDB" id="A0A7L2C6R4"/>
<dbReference type="Gene3D" id="1.10.287.2250">
    <property type="match status" value="1"/>
</dbReference>
<protein>
    <submittedName>
        <fullName evidence="3">CATK protein</fullName>
    </submittedName>
</protein>
<feature type="domain" description="Cathepsin propeptide inhibitor" evidence="2">
    <location>
        <begin position="28"/>
        <end position="83"/>
    </location>
</feature>
<evidence type="ECO:0000313" key="3">
    <source>
        <dbReference type="EMBL" id="NXQ33740.1"/>
    </source>
</evidence>
<dbReference type="InterPro" id="IPR038765">
    <property type="entry name" value="Papain-like_cys_pep_sf"/>
</dbReference>
<dbReference type="SMART" id="SM00848">
    <property type="entry name" value="Inhibitor_I29"/>
    <property type="match status" value="1"/>
</dbReference>
<dbReference type="Proteomes" id="UP000571582">
    <property type="component" value="Unassembled WGS sequence"/>
</dbReference>
<sequence length="94" mass="10945">MWWPLLLALLVPAAPAQPHPQRELDTQWELWKKTHRKQYNGQEDEVTRRLIWEKNLKYINTHNLEHSLGLHTFELAMNHLGDMVGVPGRGQSGA</sequence>
<comment type="caution">
    <text evidence="3">The sequence shown here is derived from an EMBL/GenBank/DDBJ whole genome shotgun (WGS) entry which is preliminary data.</text>
</comment>
<gene>
    <name evidence="3" type="primary">Ctsk_1</name>
    <name evidence="3" type="ORF">ALACHE_R15512</name>
</gene>
<accession>A0A7L2C6R4</accession>
<evidence type="ECO:0000259" key="2">
    <source>
        <dbReference type="SMART" id="SM00848"/>
    </source>
</evidence>
<feature type="chain" id="PRO_5029473378" evidence="1">
    <location>
        <begin position="17"/>
        <end position="94"/>
    </location>
</feature>
<organism evidence="3 4">
    <name type="scientific">Alaudala cheleensis</name>
    <name type="common">Asian short-toed lark</name>
    <dbReference type="NCBI Taxonomy" id="670337"/>
    <lineage>
        <taxon>Eukaryota</taxon>
        <taxon>Metazoa</taxon>
        <taxon>Chordata</taxon>
        <taxon>Craniata</taxon>
        <taxon>Vertebrata</taxon>
        <taxon>Euteleostomi</taxon>
        <taxon>Archelosauria</taxon>
        <taxon>Archosauria</taxon>
        <taxon>Dinosauria</taxon>
        <taxon>Saurischia</taxon>
        <taxon>Theropoda</taxon>
        <taxon>Coelurosauria</taxon>
        <taxon>Aves</taxon>
        <taxon>Neognathae</taxon>
        <taxon>Neoaves</taxon>
        <taxon>Telluraves</taxon>
        <taxon>Australaves</taxon>
        <taxon>Passeriformes</taxon>
        <taxon>Sylvioidea</taxon>
        <taxon>Alaudidae</taxon>
        <taxon>Alaudala</taxon>
    </lineage>
</organism>
<dbReference type="Pfam" id="PF08246">
    <property type="entry name" value="Inhibitor_I29"/>
    <property type="match status" value="1"/>
</dbReference>
<dbReference type="InterPro" id="IPR013201">
    <property type="entry name" value="Prot_inhib_I29"/>
</dbReference>
<evidence type="ECO:0000256" key="1">
    <source>
        <dbReference type="SAM" id="SignalP"/>
    </source>
</evidence>
<proteinExistence type="predicted"/>
<reference evidence="3 4" key="1">
    <citation type="submission" date="2019-09" db="EMBL/GenBank/DDBJ databases">
        <title>Bird 10,000 Genomes (B10K) Project - Family phase.</title>
        <authorList>
            <person name="Zhang G."/>
        </authorList>
    </citation>
    <scope>NUCLEOTIDE SEQUENCE [LARGE SCALE GENOMIC DNA]</scope>
    <source>
        <strain evidence="3">B10K-DU-001-15</strain>
        <tissue evidence="3">Muscle</tissue>
    </source>
</reference>
<feature type="signal peptide" evidence="1">
    <location>
        <begin position="1"/>
        <end position="16"/>
    </location>
</feature>
<keyword evidence="1" id="KW-0732">Signal</keyword>
<name>A0A7L2C6R4_9PASS</name>
<dbReference type="SUPFAM" id="SSF54001">
    <property type="entry name" value="Cysteine proteinases"/>
    <property type="match status" value="1"/>
</dbReference>